<evidence type="ECO:0000256" key="5">
    <source>
        <dbReference type="SAM" id="Phobius"/>
    </source>
</evidence>
<name>A0A2C9CZY1_9HYPH</name>
<dbReference type="GO" id="GO:0016020">
    <property type="term" value="C:membrane"/>
    <property type="evidence" value="ECO:0007669"/>
    <property type="project" value="UniProtKB-SubCell"/>
</dbReference>
<sequence>MTTSDFSLWAYLSGTPLLWLTLTLVAYALADAFSKRTRRHPLANPVLHSVWVIGLVLVVSKTPYRDYFDGAQFIHFLLGPATVALAVPLYRNRQIVVRSLVPMVAALVAGSAAAIVSVVWLGELASLPRLVLLSIAPKSVTAGVSMGISQSLGGDVSLTAVTTIATGVIGAIVVTPLMNALGMKDWRARGFAAGLAAHGIGTARALQVHPLAGTFSGIAMGLNAAVTAFLVPLLVQYLL</sequence>
<reference evidence="7" key="1">
    <citation type="submission" date="2017-09" db="EMBL/GenBank/DDBJ databases">
        <title>Genome sequence of Nannocystis excedens DSM 71.</title>
        <authorList>
            <person name="Blom J."/>
        </authorList>
    </citation>
    <scope>NUCLEOTIDE SEQUENCE [LARGE SCALE GENOMIC DNA]</scope>
    <source>
        <strain evidence="7">type strain: E19</strain>
    </source>
</reference>
<feature type="transmembrane region" description="Helical" evidence="5">
    <location>
        <begin position="215"/>
        <end position="235"/>
    </location>
</feature>
<dbReference type="OrthoDB" id="9811701at2"/>
<evidence type="ECO:0000313" key="6">
    <source>
        <dbReference type="EMBL" id="SON53556.1"/>
    </source>
</evidence>
<feature type="transmembrane region" description="Helical" evidence="5">
    <location>
        <begin position="42"/>
        <end position="60"/>
    </location>
</feature>
<proteinExistence type="predicted"/>
<feature type="transmembrane region" description="Helical" evidence="5">
    <location>
        <begin position="102"/>
        <end position="122"/>
    </location>
</feature>
<evidence type="ECO:0000313" key="7">
    <source>
        <dbReference type="Proteomes" id="UP000223606"/>
    </source>
</evidence>
<dbReference type="PANTHER" id="PTHR30249">
    <property type="entry name" value="PUTATIVE SEROTONIN TRANSPORTER"/>
    <property type="match status" value="1"/>
</dbReference>
<evidence type="ECO:0000256" key="2">
    <source>
        <dbReference type="ARBA" id="ARBA00022692"/>
    </source>
</evidence>
<feature type="transmembrane region" description="Helical" evidence="5">
    <location>
        <begin position="6"/>
        <end position="30"/>
    </location>
</feature>
<dbReference type="Proteomes" id="UP000223606">
    <property type="component" value="Chromosome 1"/>
</dbReference>
<dbReference type="PANTHER" id="PTHR30249:SF0">
    <property type="entry name" value="PLASTIDAL GLYCOLATE_GLYCERATE TRANSLOCATOR 1, CHLOROPLASTIC"/>
    <property type="match status" value="1"/>
</dbReference>
<keyword evidence="2 5" id="KW-0812">Transmembrane</keyword>
<protein>
    <submittedName>
        <fullName evidence="6">Inner membrane protein YohK</fullName>
    </submittedName>
</protein>
<evidence type="ECO:0000256" key="3">
    <source>
        <dbReference type="ARBA" id="ARBA00022989"/>
    </source>
</evidence>
<dbReference type="EMBL" id="LT960614">
    <property type="protein sequence ID" value="SON53556.1"/>
    <property type="molecule type" value="Genomic_DNA"/>
</dbReference>
<keyword evidence="4 5" id="KW-0472">Membrane</keyword>
<organism evidence="6 7">
    <name type="scientific">Hartmannibacter diazotrophicus</name>
    <dbReference type="NCBI Taxonomy" id="1482074"/>
    <lineage>
        <taxon>Bacteria</taxon>
        <taxon>Pseudomonadati</taxon>
        <taxon>Pseudomonadota</taxon>
        <taxon>Alphaproteobacteria</taxon>
        <taxon>Hyphomicrobiales</taxon>
        <taxon>Pleomorphomonadaceae</taxon>
        <taxon>Hartmannibacter</taxon>
    </lineage>
</organism>
<dbReference type="Pfam" id="PF04172">
    <property type="entry name" value="LrgB"/>
    <property type="match status" value="1"/>
</dbReference>
<dbReference type="AlphaFoldDB" id="A0A2C9CZY1"/>
<gene>
    <name evidence="6" type="primary">yohK</name>
    <name evidence="6" type="ORF">HDIA_0015</name>
</gene>
<feature type="transmembrane region" description="Helical" evidence="5">
    <location>
        <begin position="72"/>
        <end position="90"/>
    </location>
</feature>
<dbReference type="RefSeq" id="WP_099553231.1">
    <property type="nucleotide sequence ID" value="NZ_LT960614.1"/>
</dbReference>
<keyword evidence="7" id="KW-1185">Reference proteome</keyword>
<keyword evidence="3 5" id="KW-1133">Transmembrane helix</keyword>
<dbReference type="InterPro" id="IPR007300">
    <property type="entry name" value="CidB/LrgB"/>
</dbReference>
<accession>A0A2C9CZY1</accession>
<feature type="transmembrane region" description="Helical" evidence="5">
    <location>
        <begin position="156"/>
        <end position="178"/>
    </location>
</feature>
<evidence type="ECO:0000256" key="1">
    <source>
        <dbReference type="ARBA" id="ARBA00004141"/>
    </source>
</evidence>
<dbReference type="KEGG" id="hdi:HDIA_0015"/>
<comment type="subcellular location">
    <subcellularLocation>
        <location evidence="1">Membrane</location>
        <topology evidence="1">Multi-pass membrane protein</topology>
    </subcellularLocation>
</comment>
<evidence type="ECO:0000256" key="4">
    <source>
        <dbReference type="ARBA" id="ARBA00023136"/>
    </source>
</evidence>